<dbReference type="Pfam" id="PF12806">
    <property type="entry name" value="Acyl-CoA_dh_C"/>
    <property type="match status" value="1"/>
</dbReference>
<evidence type="ECO:0000256" key="26">
    <source>
        <dbReference type="ARBA" id="ARBA00077336"/>
    </source>
</evidence>
<evidence type="ECO:0000256" key="23">
    <source>
        <dbReference type="ARBA" id="ARBA00069359"/>
    </source>
</evidence>
<comment type="catalytic activity">
    <reaction evidence="17">
        <text>dodecanoyl-CoA + oxidized [electron-transfer flavoprotein] + H(+) = (2E)-dodecenoyl-CoA + reduced [electron-transfer flavoprotein]</text>
        <dbReference type="Rhea" id="RHEA:47296"/>
        <dbReference type="Rhea" id="RHEA-COMP:10685"/>
        <dbReference type="Rhea" id="RHEA-COMP:10686"/>
        <dbReference type="ChEBI" id="CHEBI:15378"/>
        <dbReference type="ChEBI" id="CHEBI:57330"/>
        <dbReference type="ChEBI" id="CHEBI:57375"/>
        <dbReference type="ChEBI" id="CHEBI:57692"/>
        <dbReference type="ChEBI" id="CHEBI:58307"/>
    </reaction>
</comment>
<dbReference type="GO" id="GO:0006631">
    <property type="term" value="P:fatty acid metabolic process"/>
    <property type="evidence" value="ECO:0007669"/>
    <property type="project" value="UniProtKB-KW"/>
</dbReference>
<dbReference type="InterPro" id="IPR036250">
    <property type="entry name" value="AcylCo_DH-like_C"/>
</dbReference>
<protein>
    <recommendedName>
        <fullName evidence="23">Broad-specificity linear acyl-CoA dehydrogenase FadE5</fullName>
        <ecNumber evidence="7">1.3.8.1</ecNumber>
        <ecNumber evidence="5">1.3.8.7</ecNumber>
        <ecNumber evidence="6">1.3.8.8</ecNumber>
    </recommendedName>
    <alternativeName>
        <fullName evidence="25">Long-chain-acyl-CoA dehydrogenase</fullName>
    </alternativeName>
    <alternativeName>
        <fullName evidence="26">Medium-chain-acyl-CoA dehydrogenase</fullName>
    </alternativeName>
    <alternativeName>
        <fullName evidence="24">Short-chain-acyl-CoA dehydrogenase</fullName>
    </alternativeName>
</protein>
<evidence type="ECO:0000256" key="13">
    <source>
        <dbReference type="ARBA" id="ARBA00047882"/>
    </source>
</evidence>
<dbReference type="EC" id="1.3.8.8" evidence="6"/>
<dbReference type="GO" id="GO:0004466">
    <property type="term" value="F:long-chain fatty acyl-CoA dehydrogenase activity"/>
    <property type="evidence" value="ECO:0007669"/>
    <property type="project" value="UniProtKB-EC"/>
</dbReference>
<evidence type="ECO:0000256" key="8">
    <source>
        <dbReference type="ARBA" id="ARBA00022630"/>
    </source>
</evidence>
<evidence type="ECO:0000256" key="12">
    <source>
        <dbReference type="ARBA" id="ARBA00023098"/>
    </source>
</evidence>
<evidence type="ECO:0000256" key="14">
    <source>
        <dbReference type="ARBA" id="ARBA00048375"/>
    </source>
</evidence>
<evidence type="ECO:0000313" key="32">
    <source>
        <dbReference type="Proteomes" id="UP000037288"/>
    </source>
</evidence>
<comment type="caution">
    <text evidence="31">The sequence shown here is derived from an EMBL/GenBank/DDBJ whole genome shotgun (WGS) entry which is preliminary data.</text>
</comment>
<evidence type="ECO:0000256" key="21">
    <source>
        <dbReference type="ARBA" id="ARBA00052387"/>
    </source>
</evidence>
<dbReference type="PANTHER" id="PTHR42803">
    <property type="entry name" value="ACYL-COA DEHYDROGENASE"/>
    <property type="match status" value="1"/>
</dbReference>
<dbReference type="Gene3D" id="2.40.110.20">
    <property type="match status" value="1"/>
</dbReference>
<dbReference type="AlphaFoldDB" id="A0A0K9X7Z1"/>
<evidence type="ECO:0000256" key="27">
    <source>
        <dbReference type="RuleBase" id="RU362125"/>
    </source>
</evidence>
<evidence type="ECO:0000256" key="3">
    <source>
        <dbReference type="ARBA" id="ARBA00009347"/>
    </source>
</evidence>
<dbReference type="SUPFAM" id="SSF56645">
    <property type="entry name" value="Acyl-CoA dehydrogenase NM domain-like"/>
    <property type="match status" value="1"/>
</dbReference>
<comment type="function">
    <text evidence="22">Acyl-CoA dehydrogenase that exhibits broad specificity for linear acyl-CoA substrates, with a preference for long-chain substrates.</text>
</comment>
<evidence type="ECO:0000259" key="30">
    <source>
        <dbReference type="Pfam" id="PF12806"/>
    </source>
</evidence>
<dbReference type="CDD" id="cd01153">
    <property type="entry name" value="ACAD_fadE5"/>
    <property type="match status" value="1"/>
</dbReference>
<dbReference type="Gene3D" id="1.20.140.10">
    <property type="entry name" value="Butyryl-CoA Dehydrogenase, subunit A, domain 3"/>
    <property type="match status" value="1"/>
</dbReference>
<evidence type="ECO:0000256" key="16">
    <source>
        <dbReference type="ARBA" id="ARBA00050315"/>
    </source>
</evidence>
<dbReference type="EC" id="1.3.8.1" evidence="7"/>
<dbReference type="Pfam" id="PF02770">
    <property type="entry name" value="Acyl-CoA_dh_M"/>
    <property type="match status" value="1"/>
</dbReference>
<comment type="catalytic activity">
    <reaction evidence="19">
        <text>decanoyl-CoA + oxidized [electron-transfer flavoprotein] + H(+) = (2E)-decenoyl-CoA + reduced [electron-transfer flavoprotein]</text>
        <dbReference type="Rhea" id="RHEA:48176"/>
        <dbReference type="Rhea" id="RHEA-COMP:10685"/>
        <dbReference type="Rhea" id="RHEA-COMP:10686"/>
        <dbReference type="ChEBI" id="CHEBI:15378"/>
        <dbReference type="ChEBI" id="CHEBI:57692"/>
        <dbReference type="ChEBI" id="CHEBI:58307"/>
        <dbReference type="ChEBI" id="CHEBI:61406"/>
        <dbReference type="ChEBI" id="CHEBI:61430"/>
    </reaction>
</comment>
<keyword evidence="8 27" id="KW-0285">Flavoprotein</keyword>
<dbReference type="InterPro" id="IPR034188">
    <property type="entry name" value="FadE5-like"/>
</dbReference>
<accession>A0A0K9X7Z1</accession>
<dbReference type="RefSeq" id="WP_049719140.1">
    <property type="nucleotide sequence ID" value="NZ_LFXA01000018.1"/>
</dbReference>
<dbReference type="InterPro" id="IPR025878">
    <property type="entry name" value="Acyl-CoA_dh-like_C_dom"/>
</dbReference>
<evidence type="ECO:0000256" key="24">
    <source>
        <dbReference type="ARBA" id="ARBA00075470"/>
    </source>
</evidence>
<comment type="catalytic activity">
    <reaction evidence="20">
        <text>octadecanoyl-CoA + oxidized [electron-transfer flavoprotein] + H(+) = (2E)-octadecenoyl-CoA + reduced [electron-transfer flavoprotein]</text>
        <dbReference type="Rhea" id="RHEA:47240"/>
        <dbReference type="Rhea" id="RHEA-COMP:10685"/>
        <dbReference type="Rhea" id="RHEA-COMP:10686"/>
        <dbReference type="ChEBI" id="CHEBI:15378"/>
        <dbReference type="ChEBI" id="CHEBI:57394"/>
        <dbReference type="ChEBI" id="CHEBI:57692"/>
        <dbReference type="ChEBI" id="CHEBI:58307"/>
        <dbReference type="ChEBI" id="CHEBI:71412"/>
    </reaction>
</comment>
<gene>
    <name evidence="31" type="ORF">AC230_28155</name>
</gene>
<dbReference type="InterPro" id="IPR052166">
    <property type="entry name" value="Diverse_Acyl-CoA_DH"/>
</dbReference>
<evidence type="ECO:0000256" key="2">
    <source>
        <dbReference type="ARBA" id="ARBA00004872"/>
    </source>
</evidence>
<keyword evidence="32" id="KW-1185">Reference proteome</keyword>
<dbReference type="Pfam" id="PF00441">
    <property type="entry name" value="Acyl-CoA_dh_1"/>
    <property type="match status" value="1"/>
</dbReference>
<feature type="domain" description="Acetyl-CoA dehydrogenase-like C-terminal" evidence="30">
    <location>
        <begin position="472"/>
        <end position="604"/>
    </location>
</feature>
<comment type="catalytic activity">
    <reaction evidence="21">
        <text>oxidized [electron-transfer flavoprotein] + hexadecanoyl-CoA + H(+) = (2E)-hexadecenoyl-CoA + reduced [electron-transfer flavoprotein]</text>
        <dbReference type="Rhea" id="RHEA:43448"/>
        <dbReference type="Rhea" id="RHEA-COMP:10685"/>
        <dbReference type="Rhea" id="RHEA-COMP:10686"/>
        <dbReference type="ChEBI" id="CHEBI:15378"/>
        <dbReference type="ChEBI" id="CHEBI:57379"/>
        <dbReference type="ChEBI" id="CHEBI:57692"/>
        <dbReference type="ChEBI" id="CHEBI:58307"/>
        <dbReference type="ChEBI" id="CHEBI:61526"/>
    </reaction>
</comment>
<dbReference type="SUPFAM" id="SSF47203">
    <property type="entry name" value="Acyl-CoA dehydrogenase C-terminal domain-like"/>
    <property type="match status" value="1"/>
</dbReference>
<dbReference type="GO" id="GO:0005886">
    <property type="term" value="C:plasma membrane"/>
    <property type="evidence" value="ECO:0007669"/>
    <property type="project" value="TreeGrafter"/>
</dbReference>
<evidence type="ECO:0000313" key="31">
    <source>
        <dbReference type="EMBL" id="KNB49191.1"/>
    </source>
</evidence>
<evidence type="ECO:0000256" key="11">
    <source>
        <dbReference type="ARBA" id="ARBA00023002"/>
    </source>
</evidence>
<dbReference type="EMBL" id="LFXA01000018">
    <property type="protein sequence ID" value="KNB49191.1"/>
    <property type="molecule type" value="Genomic_DNA"/>
</dbReference>
<evidence type="ECO:0000256" key="15">
    <source>
        <dbReference type="ARBA" id="ARBA00049247"/>
    </source>
</evidence>
<evidence type="ECO:0000256" key="7">
    <source>
        <dbReference type="ARBA" id="ARBA00012046"/>
    </source>
</evidence>
<dbReference type="PANTHER" id="PTHR42803:SF1">
    <property type="entry name" value="BROAD-SPECIFICITY LINEAR ACYL-COA DEHYDROGENASE FADE5"/>
    <property type="match status" value="1"/>
</dbReference>
<dbReference type="GO" id="GO:0070991">
    <property type="term" value="F:medium-chain fatty acyl-CoA dehydrogenase activity"/>
    <property type="evidence" value="ECO:0007669"/>
    <property type="project" value="UniProtKB-EC"/>
</dbReference>
<evidence type="ECO:0000256" key="4">
    <source>
        <dbReference type="ARBA" id="ARBA00011738"/>
    </source>
</evidence>
<comment type="catalytic activity">
    <reaction evidence="16">
        <text>a short-chain 2,3-saturated fatty acyl-CoA + oxidized [electron-transfer flavoprotein] + H(+) = a short-chain (2E)-enoyl-CoA + reduced [electron-transfer flavoprotein]</text>
        <dbReference type="Rhea" id="RHEA:47196"/>
        <dbReference type="Rhea" id="RHEA-COMP:10685"/>
        <dbReference type="Rhea" id="RHEA-COMP:10686"/>
        <dbReference type="ChEBI" id="CHEBI:15378"/>
        <dbReference type="ChEBI" id="CHEBI:57692"/>
        <dbReference type="ChEBI" id="CHEBI:58307"/>
        <dbReference type="ChEBI" id="CHEBI:87487"/>
        <dbReference type="ChEBI" id="CHEBI:87488"/>
        <dbReference type="EC" id="1.3.8.1"/>
    </reaction>
</comment>
<dbReference type="FunFam" id="2.40.110.20:FF:000001">
    <property type="entry name" value="Acyl-CoA dehydrogenase AidB"/>
    <property type="match status" value="1"/>
</dbReference>
<keyword evidence="9 27" id="KW-0274">FAD</keyword>
<dbReference type="PATRIC" id="fig|1678637.3.peg.6019"/>
<evidence type="ECO:0000256" key="1">
    <source>
        <dbReference type="ARBA" id="ARBA00001974"/>
    </source>
</evidence>
<feature type="domain" description="Acyl-CoA dehydrogenase/oxidase C-terminal" evidence="28">
    <location>
        <begin position="286"/>
        <end position="452"/>
    </location>
</feature>
<dbReference type="OrthoDB" id="9807883at2"/>
<comment type="pathway">
    <text evidence="2">Lipid metabolism; fatty acid metabolism.</text>
</comment>
<evidence type="ECO:0000259" key="28">
    <source>
        <dbReference type="Pfam" id="PF00441"/>
    </source>
</evidence>
<comment type="catalytic activity">
    <reaction evidence="14">
        <text>hexanoyl-CoA + oxidized [electron-transfer flavoprotein] + H(+) = (2E)-hexenoyl-CoA + reduced [electron-transfer flavoprotein]</text>
        <dbReference type="Rhea" id="RHEA:43464"/>
        <dbReference type="Rhea" id="RHEA-COMP:10685"/>
        <dbReference type="Rhea" id="RHEA-COMP:10686"/>
        <dbReference type="ChEBI" id="CHEBI:15378"/>
        <dbReference type="ChEBI" id="CHEBI:57692"/>
        <dbReference type="ChEBI" id="CHEBI:58307"/>
        <dbReference type="ChEBI" id="CHEBI:62077"/>
        <dbReference type="ChEBI" id="CHEBI:62620"/>
    </reaction>
</comment>
<dbReference type="GO" id="GO:0016937">
    <property type="term" value="F:short-chain fatty acyl-CoA dehydrogenase activity"/>
    <property type="evidence" value="ECO:0007669"/>
    <property type="project" value="UniProtKB-EC"/>
</dbReference>
<comment type="catalytic activity">
    <reaction evidence="13">
        <text>a medium-chain 2,3-saturated fatty acyl-CoA + oxidized [electron-transfer flavoprotein] + H(+) = a medium-chain (2E)-enoyl-CoA + reduced [electron-transfer flavoprotein]</text>
        <dbReference type="Rhea" id="RHEA:14477"/>
        <dbReference type="Rhea" id="RHEA-COMP:10685"/>
        <dbReference type="Rhea" id="RHEA-COMP:10686"/>
        <dbReference type="ChEBI" id="CHEBI:15378"/>
        <dbReference type="ChEBI" id="CHEBI:57692"/>
        <dbReference type="ChEBI" id="CHEBI:58307"/>
        <dbReference type="ChEBI" id="CHEBI:83723"/>
        <dbReference type="ChEBI" id="CHEBI:83726"/>
        <dbReference type="EC" id="1.3.8.7"/>
    </reaction>
</comment>
<evidence type="ECO:0000256" key="20">
    <source>
        <dbReference type="ARBA" id="ARBA00050877"/>
    </source>
</evidence>
<evidence type="ECO:0000256" key="6">
    <source>
        <dbReference type="ARBA" id="ARBA00012040"/>
    </source>
</evidence>
<comment type="catalytic activity">
    <reaction evidence="15">
        <text>a long-chain 2,3-saturated fatty acyl-CoA + oxidized [electron-transfer flavoprotein] + H(+) = a long-chain (2E)-enoyl-CoA + reduced [electron-transfer flavoprotein]</text>
        <dbReference type="Rhea" id="RHEA:17721"/>
        <dbReference type="Rhea" id="RHEA-COMP:10685"/>
        <dbReference type="Rhea" id="RHEA-COMP:10686"/>
        <dbReference type="ChEBI" id="CHEBI:15378"/>
        <dbReference type="ChEBI" id="CHEBI:57692"/>
        <dbReference type="ChEBI" id="CHEBI:58307"/>
        <dbReference type="ChEBI" id="CHEBI:83721"/>
        <dbReference type="ChEBI" id="CHEBI:83727"/>
        <dbReference type="EC" id="1.3.8.8"/>
    </reaction>
</comment>
<evidence type="ECO:0000259" key="29">
    <source>
        <dbReference type="Pfam" id="PF02770"/>
    </source>
</evidence>
<dbReference type="InterPro" id="IPR009075">
    <property type="entry name" value="AcylCo_DH/oxidase_C"/>
</dbReference>
<dbReference type="EC" id="1.3.8.7" evidence="5"/>
<dbReference type="Proteomes" id="UP000037288">
    <property type="component" value="Unassembled WGS sequence"/>
</dbReference>
<keyword evidence="11 27" id="KW-0560">Oxidoreductase</keyword>
<dbReference type="STRING" id="1678637.AC230_28155"/>
<evidence type="ECO:0000256" key="22">
    <source>
        <dbReference type="ARBA" id="ARBA00054301"/>
    </source>
</evidence>
<comment type="similarity">
    <text evidence="3 27">Belongs to the acyl-CoA dehydrogenase family.</text>
</comment>
<keyword evidence="12" id="KW-0443">Lipid metabolism</keyword>
<dbReference type="InterPro" id="IPR006091">
    <property type="entry name" value="Acyl-CoA_Oxase/DH_mid-dom"/>
</dbReference>
<evidence type="ECO:0000256" key="25">
    <source>
        <dbReference type="ARBA" id="ARBA00077090"/>
    </source>
</evidence>
<proteinExistence type="inferred from homology"/>
<evidence type="ECO:0000256" key="18">
    <source>
        <dbReference type="ARBA" id="ARBA00050695"/>
    </source>
</evidence>
<comment type="cofactor">
    <cofactor evidence="1 27">
        <name>FAD</name>
        <dbReference type="ChEBI" id="CHEBI:57692"/>
    </cofactor>
</comment>
<evidence type="ECO:0000256" key="10">
    <source>
        <dbReference type="ARBA" id="ARBA00022832"/>
    </source>
</evidence>
<comment type="catalytic activity">
    <reaction evidence="18">
        <text>butanoyl-CoA + oxidized [electron-transfer flavoprotein] + H(+) = (2E)-butenoyl-CoA + reduced [electron-transfer flavoprotein]</text>
        <dbReference type="Rhea" id="RHEA:24004"/>
        <dbReference type="Rhea" id="RHEA-COMP:10685"/>
        <dbReference type="Rhea" id="RHEA-COMP:10686"/>
        <dbReference type="ChEBI" id="CHEBI:15378"/>
        <dbReference type="ChEBI" id="CHEBI:57332"/>
        <dbReference type="ChEBI" id="CHEBI:57371"/>
        <dbReference type="ChEBI" id="CHEBI:57692"/>
        <dbReference type="ChEBI" id="CHEBI:58307"/>
    </reaction>
</comment>
<evidence type="ECO:0000256" key="9">
    <source>
        <dbReference type="ARBA" id="ARBA00022827"/>
    </source>
</evidence>
<organism evidence="31 32">
    <name type="scientific">Streptomyces caatingaensis</name>
    <dbReference type="NCBI Taxonomy" id="1678637"/>
    <lineage>
        <taxon>Bacteria</taxon>
        <taxon>Bacillati</taxon>
        <taxon>Actinomycetota</taxon>
        <taxon>Actinomycetes</taxon>
        <taxon>Kitasatosporales</taxon>
        <taxon>Streptomycetaceae</taxon>
        <taxon>Streptomyces</taxon>
    </lineage>
</organism>
<evidence type="ECO:0000256" key="5">
    <source>
        <dbReference type="ARBA" id="ARBA00012033"/>
    </source>
</evidence>
<comment type="subunit">
    <text evidence="4">Homodimer.</text>
</comment>
<dbReference type="InterPro" id="IPR009100">
    <property type="entry name" value="AcylCoA_DH/oxidase_NM_dom_sf"/>
</dbReference>
<sequence>MGHYKSNLRDIEFNLFEVLGRDKLYGTGPFADMDVDTAKDILSEIARLSENELADSYADADRNPPVFDPETNTAPIPDTFKKSYRAYMDAEWWRLGIPEEIGGTVAPRSLLWGFAETILGANPAVWMYSSGPAFAGVLFAEGTEQQKHIAKIAVEKQWGSTMVLTEPDAGSDVGAGRTKAIKQEDGSWHIEGVKRFITSGEHDMADNILHYVLARPEGHGPGTKGLSLFLVPKYEFDFETGELGARNGVYATNVEHKMGLKASNTCEMTFGDKHPAKGWLIGEKHDGIRQMFMIIEFARMMVGTKAIATLSTGYLNALEYAKERVQGPDLANFMDKTAPKVTITHHPDVRRSLMTQKAYAEGMRALVLYTAAVQDEIIVKEAAGEDAKALHGINDLLLPIVKGYGSEKSYEQLAQSLQTFGGSGYLQEYPVEQYIRDAKIDTLYEGTTAIQGQDFFFRKIVRDQGQALTALSEEIKKFLAEAPGGEDLAAARDRLAKAATDLEAIVGTMLTDLAATEKDVKSIYKVGLNTTRLLMASGDVVVGYLLLRGAAVAAGKIADASAKDKSFYAGKIAAAKFFAANVLPGVSVERTLAEGVDQSLMELDEAAF</sequence>
<name>A0A0K9X7Z1_9ACTN</name>
<evidence type="ECO:0000256" key="19">
    <source>
        <dbReference type="ARBA" id="ARBA00050703"/>
    </source>
</evidence>
<evidence type="ECO:0000256" key="17">
    <source>
        <dbReference type="ARBA" id="ARBA00050336"/>
    </source>
</evidence>
<keyword evidence="10" id="KW-0276">Fatty acid metabolism</keyword>
<feature type="domain" description="Acyl-CoA oxidase/dehydrogenase middle" evidence="29">
    <location>
        <begin position="162"/>
        <end position="271"/>
    </location>
</feature>
<reference evidence="32" key="1">
    <citation type="submission" date="2015-07" db="EMBL/GenBank/DDBJ databases">
        <title>Draft genome sequence of Streptomyces sp. CMAA 1322, a bacterium isolated from Caatinga biome, from dry forest semiarid of Brazil.</title>
        <authorList>
            <person name="Santos S.N."/>
            <person name="Gacesa R."/>
            <person name="Taketani R.G."/>
            <person name="Long P.F."/>
            <person name="Melo I.S."/>
        </authorList>
    </citation>
    <scope>NUCLEOTIDE SEQUENCE [LARGE SCALE GENOMIC DNA]</scope>
    <source>
        <strain evidence="32">CMAA 1322</strain>
    </source>
</reference>
<dbReference type="FunFam" id="1.20.140.10:FF:000016">
    <property type="entry name" value="Acyl-CoA dehydrogenase FadE5"/>
    <property type="match status" value="1"/>
</dbReference>